<dbReference type="CDD" id="cd00082">
    <property type="entry name" value="HisKA"/>
    <property type="match status" value="1"/>
</dbReference>
<dbReference type="Pfam" id="PF00512">
    <property type="entry name" value="HisKA"/>
    <property type="match status" value="1"/>
</dbReference>
<dbReference type="InterPro" id="IPR035965">
    <property type="entry name" value="PAS-like_dom_sf"/>
</dbReference>
<dbReference type="AlphaFoldDB" id="A0A1V6LSQ7"/>
<dbReference type="InterPro" id="IPR000700">
    <property type="entry name" value="PAS-assoc_C"/>
</dbReference>
<dbReference type="InterPro" id="IPR013655">
    <property type="entry name" value="PAS_fold_3"/>
</dbReference>
<dbReference type="PROSITE" id="PS50109">
    <property type="entry name" value="HIS_KIN"/>
    <property type="match status" value="1"/>
</dbReference>
<dbReference type="Pfam" id="PF08447">
    <property type="entry name" value="PAS_3"/>
    <property type="match status" value="1"/>
</dbReference>
<evidence type="ECO:0000256" key="3">
    <source>
        <dbReference type="ARBA" id="ARBA00022553"/>
    </source>
</evidence>
<dbReference type="Proteomes" id="UP000191680">
    <property type="component" value="Unassembled WGS sequence"/>
</dbReference>
<feature type="domain" description="PAC" evidence="8">
    <location>
        <begin position="428"/>
        <end position="478"/>
    </location>
</feature>
<dbReference type="InterPro" id="IPR005467">
    <property type="entry name" value="His_kinase_dom"/>
</dbReference>
<evidence type="ECO:0000259" key="7">
    <source>
        <dbReference type="PROSITE" id="PS50109"/>
    </source>
</evidence>
<dbReference type="SUPFAM" id="SSF47384">
    <property type="entry name" value="Homodimeric domain of signal transducing histidine kinase"/>
    <property type="match status" value="1"/>
</dbReference>
<comment type="catalytic activity">
    <reaction evidence="1">
        <text>ATP + protein L-histidine = ADP + protein N-phospho-L-histidine.</text>
        <dbReference type="EC" id="2.7.13.3"/>
    </reaction>
</comment>
<dbReference type="GO" id="GO:0000155">
    <property type="term" value="F:phosphorelay sensor kinase activity"/>
    <property type="evidence" value="ECO:0007669"/>
    <property type="project" value="InterPro"/>
</dbReference>
<evidence type="ECO:0000259" key="8">
    <source>
        <dbReference type="PROSITE" id="PS50113"/>
    </source>
</evidence>
<keyword evidence="5" id="KW-0418">Kinase</keyword>
<protein>
    <recommendedName>
        <fullName evidence="2">histidine kinase</fullName>
        <ecNumber evidence="2">2.7.13.3</ecNumber>
    </recommendedName>
</protein>
<dbReference type="EC" id="2.7.13.3" evidence="2"/>
<dbReference type="FunFam" id="3.30.565.10:FF:000006">
    <property type="entry name" value="Sensor histidine kinase WalK"/>
    <property type="match status" value="1"/>
</dbReference>
<dbReference type="InterPro" id="IPR052162">
    <property type="entry name" value="Sensor_kinase/Photoreceptor"/>
</dbReference>
<dbReference type="Gene3D" id="1.10.287.130">
    <property type="match status" value="1"/>
</dbReference>
<keyword evidence="6" id="KW-0472">Membrane</keyword>
<feature type="transmembrane region" description="Helical" evidence="6">
    <location>
        <begin position="12"/>
        <end position="32"/>
    </location>
</feature>
<name>A0A1V6LSQ7_9FLAO</name>
<dbReference type="PANTHER" id="PTHR43304">
    <property type="entry name" value="PHYTOCHROME-LIKE PROTEIN CPH1"/>
    <property type="match status" value="1"/>
</dbReference>
<dbReference type="Gene3D" id="3.30.450.20">
    <property type="entry name" value="PAS domain"/>
    <property type="match status" value="2"/>
</dbReference>
<reference evidence="9 10" key="1">
    <citation type="submission" date="2016-12" db="EMBL/GenBank/DDBJ databases">
        <authorList>
            <person name="Song W.-J."/>
            <person name="Kurnit D.M."/>
        </authorList>
    </citation>
    <scope>NUCLEOTIDE SEQUENCE [LARGE SCALE GENOMIC DNA]</scope>
    <source>
        <strain evidence="9 10">HSG9</strain>
    </source>
</reference>
<keyword evidence="6" id="KW-0812">Transmembrane</keyword>
<gene>
    <name evidence="9" type="ORF">BUL40_05060</name>
</gene>
<dbReference type="CDD" id="cd00130">
    <property type="entry name" value="PAS"/>
    <property type="match status" value="1"/>
</dbReference>
<dbReference type="Gene3D" id="3.30.565.10">
    <property type="entry name" value="Histidine kinase-like ATPase, C-terminal domain"/>
    <property type="match status" value="1"/>
</dbReference>
<dbReference type="InterPro" id="IPR036097">
    <property type="entry name" value="HisK_dim/P_sf"/>
</dbReference>
<keyword evidence="4" id="KW-0808">Transferase</keyword>
<dbReference type="SMART" id="SM00387">
    <property type="entry name" value="HATPase_c"/>
    <property type="match status" value="1"/>
</dbReference>
<accession>A0A1V6LSQ7</accession>
<feature type="transmembrane region" description="Helical" evidence="6">
    <location>
        <begin position="185"/>
        <end position="205"/>
    </location>
</feature>
<keyword evidence="10" id="KW-1185">Reference proteome</keyword>
<feature type="domain" description="Histidine kinase" evidence="7">
    <location>
        <begin position="496"/>
        <end position="724"/>
    </location>
</feature>
<dbReference type="InterPro" id="IPR000014">
    <property type="entry name" value="PAS"/>
</dbReference>
<dbReference type="SUPFAM" id="SSF55785">
    <property type="entry name" value="PYP-like sensor domain (PAS domain)"/>
    <property type="match status" value="1"/>
</dbReference>
<keyword evidence="6" id="KW-1133">Transmembrane helix</keyword>
<dbReference type="EMBL" id="MTBC01000003">
    <property type="protein sequence ID" value="OQD43210.1"/>
    <property type="molecule type" value="Genomic_DNA"/>
</dbReference>
<sequence>MPNRALQRSNKASTFAMLVAFAVLLAVFIFSYNRYFKLDSDRAKSSAQFKEQIKAEKLFNTYNELQIAQLQSSFVKEKVPVLQFQALLDSCQRIISDLEIDFKDNPTQINHLSRLQGQQDSLLKAYTKLDLVVSAENSNSLDVRRIFKEMNTILSSIDATKDKIIAEQQRNVTQSEEKVKQSNRIYAILFFAAGFISLLISILAFTRIIKDNKHIVNTTEFLESVLEATEEIANLYLPVYNENGEVIDFKIEYASKANENITNFKAEKLRGVLVSKAFPFLKTTGELDRLINCFNEQVPANDILDFKIFKEQRYFWVRYFPSKNNVKVLVSDVTENKMYAANLERLNTELEMSNSLLNEAEKIASMGSYIWNLDKDQSVLSDNVYRILGYKKEDMDMSAEKFKMFVHEDDLAEYEEHVQNAFDLKKPLDFNFRGIKKSGKEIHLYTHGVFDDTQEERVMIGVIQDISKQVRLNKRLLNQNNSLLKKNTELESFNRVASHDLQEPLRKVQMYLSRILEGNQEEALPERKLAYVNRAMDACSRMRVLINNLLSFSRIDKRGEVFEKVDLNDVLTGLINDYSIKLEETNSEIILGELPVVRGIPFQLEQLFSNLISNAIKYRVKERGVTIKIESDFIQQEVAMNDGLIVTTDYHLITVADNGMGFDNDKREKIFDIFQRLHQKHQYTGTGIGLAICRKIVGKHRGKIYASSTLGQGATFTIELPVTS</sequence>
<dbReference type="OrthoDB" id="9796457at2"/>
<evidence type="ECO:0000256" key="5">
    <source>
        <dbReference type="ARBA" id="ARBA00022777"/>
    </source>
</evidence>
<evidence type="ECO:0000313" key="10">
    <source>
        <dbReference type="Proteomes" id="UP000191680"/>
    </source>
</evidence>
<dbReference type="RefSeq" id="WP_080318337.1">
    <property type="nucleotide sequence ID" value="NZ_MTBC01000003.1"/>
</dbReference>
<evidence type="ECO:0000256" key="2">
    <source>
        <dbReference type="ARBA" id="ARBA00012438"/>
    </source>
</evidence>
<evidence type="ECO:0000256" key="6">
    <source>
        <dbReference type="SAM" id="Phobius"/>
    </source>
</evidence>
<dbReference type="InterPro" id="IPR003594">
    <property type="entry name" value="HATPase_dom"/>
</dbReference>
<dbReference type="InterPro" id="IPR003661">
    <property type="entry name" value="HisK_dim/P_dom"/>
</dbReference>
<dbReference type="SMART" id="SM00388">
    <property type="entry name" value="HisKA"/>
    <property type="match status" value="1"/>
</dbReference>
<comment type="caution">
    <text evidence="9">The sequence shown here is derived from an EMBL/GenBank/DDBJ whole genome shotgun (WGS) entry which is preliminary data.</text>
</comment>
<dbReference type="NCBIfam" id="TIGR00229">
    <property type="entry name" value="sensory_box"/>
    <property type="match status" value="1"/>
</dbReference>
<proteinExistence type="predicted"/>
<dbReference type="PANTHER" id="PTHR43304:SF1">
    <property type="entry name" value="PAC DOMAIN-CONTAINING PROTEIN"/>
    <property type="match status" value="1"/>
</dbReference>
<evidence type="ECO:0000256" key="1">
    <source>
        <dbReference type="ARBA" id="ARBA00000085"/>
    </source>
</evidence>
<organism evidence="9 10">
    <name type="scientific">Croceivirga radicis</name>
    <dbReference type="NCBI Taxonomy" id="1929488"/>
    <lineage>
        <taxon>Bacteria</taxon>
        <taxon>Pseudomonadati</taxon>
        <taxon>Bacteroidota</taxon>
        <taxon>Flavobacteriia</taxon>
        <taxon>Flavobacteriales</taxon>
        <taxon>Flavobacteriaceae</taxon>
        <taxon>Croceivirga</taxon>
    </lineage>
</organism>
<dbReference type="InterPro" id="IPR004358">
    <property type="entry name" value="Sig_transdc_His_kin-like_C"/>
</dbReference>
<dbReference type="PRINTS" id="PR00344">
    <property type="entry name" value="BCTRLSENSOR"/>
</dbReference>
<keyword evidence="3" id="KW-0597">Phosphoprotein</keyword>
<evidence type="ECO:0000313" key="9">
    <source>
        <dbReference type="EMBL" id="OQD43210.1"/>
    </source>
</evidence>
<evidence type="ECO:0000256" key="4">
    <source>
        <dbReference type="ARBA" id="ARBA00022679"/>
    </source>
</evidence>
<dbReference type="PROSITE" id="PS50113">
    <property type="entry name" value="PAC"/>
    <property type="match status" value="1"/>
</dbReference>
<dbReference type="SUPFAM" id="SSF55874">
    <property type="entry name" value="ATPase domain of HSP90 chaperone/DNA topoisomerase II/histidine kinase"/>
    <property type="match status" value="1"/>
</dbReference>
<dbReference type="InterPro" id="IPR036890">
    <property type="entry name" value="HATPase_C_sf"/>
</dbReference>
<dbReference type="Pfam" id="PF02518">
    <property type="entry name" value="HATPase_c"/>
    <property type="match status" value="1"/>
</dbReference>